<dbReference type="OrthoDB" id="3698172at2"/>
<dbReference type="EMBL" id="CP009249">
    <property type="protein sequence ID" value="APT93389.1"/>
    <property type="molecule type" value="Genomic_DNA"/>
</dbReference>
<dbReference type="RefSeq" id="WP_075735924.1">
    <property type="nucleotide sequence ID" value="NZ_CP009249.1"/>
</dbReference>
<keyword evidence="3" id="KW-1185">Reference proteome</keyword>
<proteinExistence type="predicted"/>
<accession>A0A1L7D5H0</accession>
<feature type="transmembrane region" description="Helical" evidence="1">
    <location>
        <begin position="61"/>
        <end position="79"/>
    </location>
</feature>
<organism evidence="2 3">
    <name type="scientific">Corynebacterium phocae</name>
    <dbReference type="NCBI Taxonomy" id="161895"/>
    <lineage>
        <taxon>Bacteria</taxon>
        <taxon>Bacillati</taxon>
        <taxon>Actinomycetota</taxon>
        <taxon>Actinomycetes</taxon>
        <taxon>Mycobacteriales</taxon>
        <taxon>Corynebacteriaceae</taxon>
        <taxon>Corynebacterium</taxon>
    </lineage>
</organism>
<dbReference type="Proteomes" id="UP000185491">
    <property type="component" value="Chromosome"/>
</dbReference>
<keyword evidence="1" id="KW-0812">Transmembrane</keyword>
<dbReference type="InterPro" id="IPR021414">
    <property type="entry name" value="DUF3054"/>
</dbReference>
<dbReference type="STRING" id="161895.CPHO_11390"/>
<keyword evidence="1" id="KW-0472">Membrane</keyword>
<sequence length="114" mass="12364">MRLAPVIDIVALAIFALLARAAHPPFTFQGVLDAFWPWAVGALVGWAIISFGKPRTLFKEGLLVWPCAVVVGMGLWAAVNGNLPHISFLIVASVMSAVLMFGWRALATWRGLHL</sequence>
<evidence type="ECO:0000256" key="1">
    <source>
        <dbReference type="SAM" id="Phobius"/>
    </source>
</evidence>
<reference evidence="2 3" key="1">
    <citation type="submission" date="2014-08" db="EMBL/GenBank/DDBJ databases">
        <title>Complete genome sequence of Corynebacterium phocae M408/89/1(T)(=DSM 44612(T)), isolated from the common seal (Phoca vitulina).</title>
        <authorList>
            <person name="Ruckert C."/>
            <person name="Albersmeier A."/>
            <person name="Winkler A."/>
            <person name="Kalinowski J."/>
        </authorList>
    </citation>
    <scope>NUCLEOTIDE SEQUENCE [LARGE SCALE GENOMIC DNA]</scope>
    <source>
        <strain evidence="2 3">M408/89/1</strain>
    </source>
</reference>
<dbReference type="Pfam" id="PF11255">
    <property type="entry name" value="DUF3054"/>
    <property type="match status" value="1"/>
</dbReference>
<keyword evidence="1" id="KW-1133">Transmembrane helix</keyword>
<evidence type="ECO:0000313" key="2">
    <source>
        <dbReference type="EMBL" id="APT93389.1"/>
    </source>
</evidence>
<evidence type="ECO:0000313" key="3">
    <source>
        <dbReference type="Proteomes" id="UP000185491"/>
    </source>
</evidence>
<name>A0A1L7D5H0_9CORY</name>
<protein>
    <submittedName>
        <fullName evidence="2">Membrane protein</fullName>
    </submittedName>
</protein>
<dbReference type="KEGG" id="cpho:CPHO_11390"/>
<gene>
    <name evidence="2" type="ORF">CPHO_11390</name>
</gene>
<feature type="transmembrane region" description="Helical" evidence="1">
    <location>
        <begin position="85"/>
        <end position="106"/>
    </location>
</feature>
<feature type="transmembrane region" description="Helical" evidence="1">
    <location>
        <begin position="31"/>
        <end position="49"/>
    </location>
</feature>
<dbReference type="AlphaFoldDB" id="A0A1L7D5H0"/>